<dbReference type="OrthoDB" id="9777007at2"/>
<dbReference type="Gene3D" id="3.50.30.50">
    <property type="entry name" value="Putative cyclase"/>
    <property type="match status" value="1"/>
</dbReference>
<proteinExistence type="predicted"/>
<dbReference type="EMBL" id="CP003742">
    <property type="protein sequence ID" value="AGI72503.1"/>
    <property type="molecule type" value="Genomic_DNA"/>
</dbReference>
<dbReference type="Proteomes" id="UP000004688">
    <property type="component" value="Chromosome"/>
</dbReference>
<dbReference type="KEGG" id="oar:OA238_c24460"/>
<keyword evidence="2" id="KW-1185">Reference proteome</keyword>
<name>M9RL75_9RHOB</name>
<accession>M9RL75</accession>
<dbReference type="Pfam" id="PF04199">
    <property type="entry name" value="Cyclase"/>
    <property type="match status" value="1"/>
</dbReference>
<reference evidence="1 2" key="1">
    <citation type="journal article" date="2013" name="PLoS ONE">
        <title>Poles Apart: Arctic and Antarctic Octadecabacter strains Share High Genome Plasticity and a New Type of Xanthorhodopsin.</title>
        <authorList>
            <person name="Vollmers J."/>
            <person name="Voget S."/>
            <person name="Dietrich S."/>
            <person name="Gollnow K."/>
            <person name="Smits M."/>
            <person name="Meyer K."/>
            <person name="Brinkhoff T."/>
            <person name="Simon M."/>
            <person name="Daniel R."/>
        </authorList>
    </citation>
    <scope>NUCLEOTIDE SEQUENCE [LARGE SCALE GENOMIC DNA]</scope>
    <source>
        <strain evidence="1 2">238</strain>
    </source>
</reference>
<gene>
    <name evidence="1" type="ORF">OA238_c24460</name>
</gene>
<dbReference type="STRING" id="391616.OA238_c24460"/>
<evidence type="ECO:0000313" key="1">
    <source>
        <dbReference type="EMBL" id="AGI72503.1"/>
    </source>
</evidence>
<evidence type="ECO:0000313" key="2">
    <source>
        <dbReference type="Proteomes" id="UP000004688"/>
    </source>
</evidence>
<protein>
    <submittedName>
        <fullName evidence="1">Putative cyclase family protein</fullName>
    </submittedName>
</protein>
<dbReference type="GO" id="GO:0019441">
    <property type="term" value="P:L-tryptophan catabolic process to kynurenine"/>
    <property type="evidence" value="ECO:0007669"/>
    <property type="project" value="InterPro"/>
</dbReference>
<dbReference type="AlphaFoldDB" id="M9RL75"/>
<organism evidence="1 2">
    <name type="scientific">Octadecabacter arcticus 238</name>
    <dbReference type="NCBI Taxonomy" id="391616"/>
    <lineage>
        <taxon>Bacteria</taxon>
        <taxon>Pseudomonadati</taxon>
        <taxon>Pseudomonadota</taxon>
        <taxon>Alphaproteobacteria</taxon>
        <taxon>Rhodobacterales</taxon>
        <taxon>Roseobacteraceae</taxon>
        <taxon>Octadecabacter</taxon>
    </lineage>
</organism>
<dbReference type="PANTHER" id="PTHR31118:SF12">
    <property type="entry name" value="CYCLASE-LIKE PROTEIN 2"/>
    <property type="match status" value="1"/>
</dbReference>
<dbReference type="InterPro" id="IPR037175">
    <property type="entry name" value="KFase_sf"/>
</dbReference>
<dbReference type="GO" id="GO:0004061">
    <property type="term" value="F:arylformamidase activity"/>
    <property type="evidence" value="ECO:0007669"/>
    <property type="project" value="InterPro"/>
</dbReference>
<dbReference type="InterPro" id="IPR007325">
    <property type="entry name" value="KFase/CYL"/>
</dbReference>
<dbReference type="SUPFAM" id="SSF102198">
    <property type="entry name" value="Putative cyclase"/>
    <property type="match status" value="1"/>
</dbReference>
<dbReference type="HOGENOM" id="CLU_030671_3_0_5"/>
<dbReference type="PANTHER" id="PTHR31118">
    <property type="entry name" value="CYCLASE-LIKE PROTEIN 2"/>
    <property type="match status" value="1"/>
</dbReference>
<dbReference type="eggNOG" id="COG1878">
    <property type="taxonomic scope" value="Bacteria"/>
</dbReference>
<sequence>MTKYVDLTMTIHEGMTTFPVYWHPVVEVTHLGRLGMEKRETKKIVLGTHTGTHMDAPRHFIPGGETVENIALDQLCGPALVLDCAHFPNKHEVTKSEIIALLKGRTPERIVFNYDWCKHLDSFEYYSEIPFLSEDAAKYLVEIGVRLVAMDTPMPDNPENGRGSENDSPNHYTFLSNGVIIVEYLINISEITREEIELFVLPLKIKDGDGAPVRCIAVER</sequence>